<dbReference type="PANTHER" id="PTHR12236:SF79">
    <property type="entry name" value="CUTICULAR PROTEIN 50CB-RELATED"/>
    <property type="match status" value="1"/>
</dbReference>
<dbReference type="PROSITE" id="PS51155">
    <property type="entry name" value="CHIT_BIND_RR_2"/>
    <property type="match status" value="1"/>
</dbReference>
<dbReference type="GO" id="GO:0042302">
    <property type="term" value="F:structural constituent of cuticle"/>
    <property type="evidence" value="ECO:0007669"/>
    <property type="project" value="UniProtKB-UniRule"/>
</dbReference>
<dbReference type="OrthoDB" id="6423516at2759"/>
<dbReference type="EMBL" id="VSRR010009167">
    <property type="protein sequence ID" value="MPC49901.1"/>
    <property type="molecule type" value="Genomic_DNA"/>
</dbReference>
<keyword evidence="1 2" id="KW-0193">Cuticle</keyword>
<protein>
    <submittedName>
        <fullName evidence="4">Pro-resilin</fullName>
    </submittedName>
</protein>
<dbReference type="InterPro" id="IPR051217">
    <property type="entry name" value="Insect_Cuticle_Struc_Prot"/>
</dbReference>
<dbReference type="PANTHER" id="PTHR12236">
    <property type="entry name" value="STRUCTURAL CONTITUENT OF CUTICLE"/>
    <property type="match status" value="1"/>
</dbReference>
<feature type="region of interest" description="Disordered" evidence="3">
    <location>
        <begin position="64"/>
        <end position="105"/>
    </location>
</feature>
<dbReference type="GO" id="GO:0031012">
    <property type="term" value="C:extracellular matrix"/>
    <property type="evidence" value="ECO:0007669"/>
    <property type="project" value="TreeGrafter"/>
</dbReference>
<accession>A0A5B7FQZ4</accession>
<evidence type="ECO:0000313" key="5">
    <source>
        <dbReference type="Proteomes" id="UP000324222"/>
    </source>
</evidence>
<evidence type="ECO:0000256" key="2">
    <source>
        <dbReference type="PROSITE-ProRule" id="PRU00497"/>
    </source>
</evidence>
<comment type="caution">
    <text evidence="4">The sequence shown here is derived from an EMBL/GenBank/DDBJ whole genome shotgun (WGS) entry which is preliminary data.</text>
</comment>
<gene>
    <name evidence="4" type="primary">resilin_25</name>
    <name evidence="4" type="ORF">E2C01_043716</name>
</gene>
<dbReference type="AlphaFoldDB" id="A0A5B7FQZ4"/>
<dbReference type="Pfam" id="PF00379">
    <property type="entry name" value="Chitin_bind_4"/>
    <property type="match status" value="1"/>
</dbReference>
<feature type="compositionally biased region" description="Pro residues" evidence="3">
    <location>
        <begin position="96"/>
        <end position="105"/>
    </location>
</feature>
<evidence type="ECO:0000256" key="1">
    <source>
        <dbReference type="ARBA" id="ARBA00022460"/>
    </source>
</evidence>
<dbReference type="GO" id="GO:0005615">
    <property type="term" value="C:extracellular space"/>
    <property type="evidence" value="ECO:0007669"/>
    <property type="project" value="TreeGrafter"/>
</dbReference>
<dbReference type="PROSITE" id="PS00233">
    <property type="entry name" value="CHIT_BIND_RR_1"/>
    <property type="match status" value="1"/>
</dbReference>
<reference evidence="4 5" key="1">
    <citation type="submission" date="2019-05" db="EMBL/GenBank/DDBJ databases">
        <title>Another draft genome of Portunus trituberculatus and its Hox gene families provides insights of decapod evolution.</title>
        <authorList>
            <person name="Jeong J.-H."/>
            <person name="Song I."/>
            <person name="Kim S."/>
            <person name="Choi T."/>
            <person name="Kim D."/>
            <person name="Ryu S."/>
            <person name="Kim W."/>
        </authorList>
    </citation>
    <scope>NUCLEOTIDE SEQUENCE [LARGE SCALE GENOMIC DNA]</scope>
    <source>
        <tissue evidence="4">Muscle</tissue>
    </source>
</reference>
<sequence length="105" mass="11398">MPFNFAYAVNDEYNGNVQSHNEDSDGKVTTGQYSVLLPDGRTQIVNFRADHDRGFVAEVSYDGQAQYPSHAPGPAVTFRPAVPPSPLPDVYQSPSSPSPPQVGYN</sequence>
<name>A0A5B7FQZ4_PORTR</name>
<dbReference type="InterPro" id="IPR031311">
    <property type="entry name" value="CHIT_BIND_RR_consensus"/>
</dbReference>
<dbReference type="Proteomes" id="UP000324222">
    <property type="component" value="Unassembled WGS sequence"/>
</dbReference>
<keyword evidence="5" id="KW-1185">Reference proteome</keyword>
<evidence type="ECO:0000256" key="3">
    <source>
        <dbReference type="SAM" id="MobiDB-lite"/>
    </source>
</evidence>
<evidence type="ECO:0000313" key="4">
    <source>
        <dbReference type="EMBL" id="MPC49901.1"/>
    </source>
</evidence>
<organism evidence="4 5">
    <name type="scientific">Portunus trituberculatus</name>
    <name type="common">Swimming crab</name>
    <name type="synonym">Neptunus trituberculatus</name>
    <dbReference type="NCBI Taxonomy" id="210409"/>
    <lineage>
        <taxon>Eukaryota</taxon>
        <taxon>Metazoa</taxon>
        <taxon>Ecdysozoa</taxon>
        <taxon>Arthropoda</taxon>
        <taxon>Crustacea</taxon>
        <taxon>Multicrustacea</taxon>
        <taxon>Malacostraca</taxon>
        <taxon>Eumalacostraca</taxon>
        <taxon>Eucarida</taxon>
        <taxon>Decapoda</taxon>
        <taxon>Pleocyemata</taxon>
        <taxon>Brachyura</taxon>
        <taxon>Eubrachyura</taxon>
        <taxon>Portunoidea</taxon>
        <taxon>Portunidae</taxon>
        <taxon>Portuninae</taxon>
        <taxon>Portunus</taxon>
    </lineage>
</organism>
<dbReference type="InterPro" id="IPR000618">
    <property type="entry name" value="Insect_cuticle"/>
</dbReference>
<proteinExistence type="predicted"/>